<dbReference type="Proteomes" id="UP000308828">
    <property type="component" value="Unassembled WGS sequence"/>
</dbReference>
<keyword evidence="11" id="KW-0547">Nucleotide-binding</keyword>
<dbReference type="PANTHER" id="PTHR41523">
    <property type="entry name" value="TWO-COMPONENT SYSTEM SENSOR PROTEIN"/>
    <property type="match status" value="1"/>
</dbReference>
<gene>
    <name evidence="19" type="ORF">FAA97_19560</name>
</gene>
<accession>A0A4S8NVU1</accession>
<dbReference type="InterPro" id="IPR035965">
    <property type="entry name" value="PAS-like_dom_sf"/>
</dbReference>
<dbReference type="Gene3D" id="3.30.565.10">
    <property type="entry name" value="Histidine kinase-like ATPase, C-terminal domain"/>
    <property type="match status" value="1"/>
</dbReference>
<dbReference type="EMBL" id="STGV01000008">
    <property type="protein sequence ID" value="THV20302.1"/>
    <property type="molecule type" value="Genomic_DNA"/>
</dbReference>
<evidence type="ECO:0000259" key="18">
    <source>
        <dbReference type="PROSITE" id="PS50113"/>
    </source>
</evidence>
<evidence type="ECO:0000256" key="12">
    <source>
        <dbReference type="ARBA" id="ARBA00022777"/>
    </source>
</evidence>
<dbReference type="PROSITE" id="PS50112">
    <property type="entry name" value="PAS"/>
    <property type="match status" value="1"/>
</dbReference>
<dbReference type="InterPro" id="IPR036890">
    <property type="entry name" value="HATPase_C_sf"/>
</dbReference>
<keyword evidence="9" id="KW-0808">Transferase</keyword>
<dbReference type="InterPro" id="IPR013656">
    <property type="entry name" value="PAS_4"/>
</dbReference>
<evidence type="ECO:0000256" key="8">
    <source>
        <dbReference type="ARBA" id="ARBA00022643"/>
    </source>
</evidence>
<evidence type="ECO:0000256" key="3">
    <source>
        <dbReference type="ARBA" id="ARBA00021740"/>
    </source>
</evidence>
<evidence type="ECO:0000313" key="20">
    <source>
        <dbReference type="Proteomes" id="UP000308828"/>
    </source>
</evidence>
<keyword evidence="13" id="KW-0067">ATP-binding</keyword>
<dbReference type="PANTHER" id="PTHR41523:SF8">
    <property type="entry name" value="ETHYLENE RESPONSE SENSOR PROTEIN"/>
    <property type="match status" value="1"/>
</dbReference>
<dbReference type="InterPro" id="IPR011102">
    <property type="entry name" value="Sig_transdc_His_kinase_HWE"/>
</dbReference>
<comment type="caution">
    <text evidence="19">The sequence shown here is derived from an EMBL/GenBank/DDBJ whole genome shotgun (WGS) entry which is preliminary data.</text>
</comment>
<dbReference type="Pfam" id="PF08447">
    <property type="entry name" value="PAS_3"/>
    <property type="match status" value="1"/>
</dbReference>
<feature type="domain" description="PAS" evidence="17">
    <location>
        <begin position="282"/>
        <end position="352"/>
    </location>
</feature>
<evidence type="ECO:0000256" key="4">
    <source>
        <dbReference type="ARBA" id="ARBA00022543"/>
    </source>
</evidence>
<dbReference type="EC" id="2.7.13.3" evidence="2"/>
<dbReference type="InterPro" id="IPR001610">
    <property type="entry name" value="PAC"/>
</dbReference>
<keyword evidence="10" id="KW-0677">Repeat</keyword>
<keyword evidence="15" id="KW-0843">Virulence</keyword>
<dbReference type="PROSITE" id="PS50113">
    <property type="entry name" value="PAC"/>
    <property type="match status" value="2"/>
</dbReference>
<evidence type="ECO:0000256" key="13">
    <source>
        <dbReference type="ARBA" id="ARBA00022840"/>
    </source>
</evidence>
<proteinExistence type="predicted"/>
<evidence type="ECO:0000256" key="9">
    <source>
        <dbReference type="ARBA" id="ARBA00022679"/>
    </source>
</evidence>
<dbReference type="SMART" id="SM00086">
    <property type="entry name" value="PAC"/>
    <property type="match status" value="1"/>
</dbReference>
<keyword evidence="12" id="KW-0418">Kinase</keyword>
<feature type="domain" description="PAC" evidence="18">
    <location>
        <begin position="227"/>
        <end position="281"/>
    </location>
</feature>
<dbReference type="SMART" id="SM00911">
    <property type="entry name" value="HWE_HK"/>
    <property type="match status" value="1"/>
</dbReference>
<evidence type="ECO:0000256" key="2">
    <source>
        <dbReference type="ARBA" id="ARBA00012438"/>
    </source>
</evidence>
<name>A0A4S8NVU1_9HYPH</name>
<evidence type="ECO:0000256" key="14">
    <source>
        <dbReference type="ARBA" id="ARBA00022991"/>
    </source>
</evidence>
<protein>
    <recommendedName>
        <fullName evidence="3">Blue-light-activated histidine kinase</fullName>
        <ecNumber evidence="2">2.7.13.3</ecNumber>
    </recommendedName>
</protein>
<reference evidence="19 20" key="1">
    <citation type="submission" date="2019-04" db="EMBL/GenBank/DDBJ databases">
        <title>Genome sequence of strain shin9-1.</title>
        <authorList>
            <person name="Gao J."/>
            <person name="Sun J."/>
        </authorList>
    </citation>
    <scope>NUCLEOTIDE SEQUENCE [LARGE SCALE GENOMIC DNA]</scope>
    <source>
        <strain evidence="20">shin9-1</strain>
    </source>
</reference>
<comment type="catalytic activity">
    <reaction evidence="1">
        <text>ATP + protein L-histidine = ADP + protein N-phospho-L-histidine.</text>
        <dbReference type="EC" id="2.7.13.3"/>
    </reaction>
</comment>
<evidence type="ECO:0000256" key="7">
    <source>
        <dbReference type="ARBA" id="ARBA00022630"/>
    </source>
</evidence>
<evidence type="ECO:0000256" key="5">
    <source>
        <dbReference type="ARBA" id="ARBA00022553"/>
    </source>
</evidence>
<dbReference type="SMART" id="SM00091">
    <property type="entry name" value="PAS"/>
    <property type="match status" value="2"/>
</dbReference>
<dbReference type="Pfam" id="PF07536">
    <property type="entry name" value="HWE_HK"/>
    <property type="match status" value="1"/>
</dbReference>
<evidence type="ECO:0000259" key="17">
    <source>
        <dbReference type="PROSITE" id="PS50112"/>
    </source>
</evidence>
<keyword evidence="16" id="KW-0675">Receptor</keyword>
<dbReference type="GO" id="GO:0005524">
    <property type="term" value="F:ATP binding"/>
    <property type="evidence" value="ECO:0007669"/>
    <property type="project" value="UniProtKB-KW"/>
</dbReference>
<evidence type="ECO:0000256" key="10">
    <source>
        <dbReference type="ARBA" id="ARBA00022737"/>
    </source>
</evidence>
<dbReference type="OrthoDB" id="341208at2"/>
<keyword evidence="8" id="KW-0288">FMN</keyword>
<evidence type="ECO:0000256" key="11">
    <source>
        <dbReference type="ARBA" id="ARBA00022741"/>
    </source>
</evidence>
<keyword evidence="4" id="KW-0600">Photoreceptor protein</keyword>
<dbReference type="Gene3D" id="3.30.450.20">
    <property type="entry name" value="PAS domain"/>
    <property type="match status" value="3"/>
</dbReference>
<dbReference type="Pfam" id="PF08448">
    <property type="entry name" value="PAS_4"/>
    <property type="match status" value="1"/>
</dbReference>
<keyword evidence="5" id="KW-0597">Phosphoprotein</keyword>
<dbReference type="GO" id="GO:0009881">
    <property type="term" value="F:photoreceptor activity"/>
    <property type="evidence" value="ECO:0007669"/>
    <property type="project" value="UniProtKB-KW"/>
</dbReference>
<organism evidence="19 20">
    <name type="scientific">Peteryoungia ipomoeae</name>
    <dbReference type="NCBI Taxonomy" id="1210932"/>
    <lineage>
        <taxon>Bacteria</taxon>
        <taxon>Pseudomonadati</taxon>
        <taxon>Pseudomonadota</taxon>
        <taxon>Alphaproteobacteria</taxon>
        <taxon>Hyphomicrobiales</taxon>
        <taxon>Rhizobiaceae</taxon>
        <taxon>Peteryoungia</taxon>
    </lineage>
</organism>
<dbReference type="InterPro" id="IPR000700">
    <property type="entry name" value="PAS-assoc_C"/>
</dbReference>
<keyword evidence="7" id="KW-0285">Flavoprotein</keyword>
<evidence type="ECO:0000256" key="16">
    <source>
        <dbReference type="ARBA" id="ARBA00023170"/>
    </source>
</evidence>
<dbReference type="InterPro" id="IPR000014">
    <property type="entry name" value="PAS"/>
</dbReference>
<evidence type="ECO:0000256" key="1">
    <source>
        <dbReference type="ARBA" id="ARBA00000085"/>
    </source>
</evidence>
<dbReference type="CDD" id="cd00130">
    <property type="entry name" value="PAS"/>
    <property type="match status" value="1"/>
</dbReference>
<keyword evidence="6" id="KW-0716">Sensory transduction</keyword>
<evidence type="ECO:0000313" key="19">
    <source>
        <dbReference type="EMBL" id="THV20302.1"/>
    </source>
</evidence>
<keyword evidence="14" id="KW-0157">Chromophore</keyword>
<keyword evidence="20" id="KW-1185">Reference proteome</keyword>
<evidence type="ECO:0000256" key="15">
    <source>
        <dbReference type="ARBA" id="ARBA00023026"/>
    </source>
</evidence>
<dbReference type="AlphaFoldDB" id="A0A4S8NVU1"/>
<dbReference type="SUPFAM" id="SSF55785">
    <property type="entry name" value="PYP-like sensor domain (PAS domain)"/>
    <property type="match status" value="3"/>
</dbReference>
<evidence type="ECO:0000256" key="6">
    <source>
        <dbReference type="ARBA" id="ARBA00022606"/>
    </source>
</evidence>
<feature type="domain" description="PAC" evidence="18">
    <location>
        <begin position="355"/>
        <end position="407"/>
    </location>
</feature>
<dbReference type="FunFam" id="3.30.450.20:FF:000099">
    <property type="entry name" value="Sensory box sensor histidine kinase"/>
    <property type="match status" value="1"/>
</dbReference>
<dbReference type="GO" id="GO:0004673">
    <property type="term" value="F:protein histidine kinase activity"/>
    <property type="evidence" value="ECO:0007669"/>
    <property type="project" value="UniProtKB-EC"/>
</dbReference>
<dbReference type="NCBIfam" id="TIGR00229">
    <property type="entry name" value="sensory_box"/>
    <property type="match status" value="2"/>
</dbReference>
<sequence length="604" mass="67187">MAEMIRCHDWTGTLGPPQFWPPALRAALSICLGSTFPTCIYWGPDLRLIYNDAWAHIPGERHPWCLGRPAKEVWYDIWDVVGPQFLGVMASGEGVAEYDQLLAMVRNGEAQETYWNYSLTAIRDENDEVVGLFNQGNETTASVLAKREAQEEIARLGRLFAAAPAAIAMTEGKDHVFTLVNPSYEELVGRSDLVGHAVIETMPELANQGFIELLDHVLETGQSHIGRGVPIRLSRDGLEPELRFVDFVYQPISDIEGAVTGIFIQATDVTETSKALLSLRESEQRFEAIVNSIDQMIWSTTADGYHDYFNERWYKFTGVPRGTTDGYDWVSAFHPEDQPISWALWQQSLETGKPYHVEYRLRHVSGGYRWVIGRAQCVYDEDGKISRWYGTCTDINDLKLAEESRQLLLKELNHRVKNLFAVTSGMVNMTARSAASVQEMAQALQGRLHTLAKAHELVQPAISGDPAKESISLAVLLRELVGPHADLQSEQVAFDGPEVSVGAKASASLALIFHELATNAAKYGAFSQARGRLAVRWEAIDDKLRISWAEDIEGADLIAPTKQGFGSKLAKMSATHQLGGDIAFDWQPRGLKVTLDLSLSQLER</sequence>
<dbReference type="InterPro" id="IPR013655">
    <property type="entry name" value="PAS_fold_3"/>
</dbReference>